<sequence>MAREGAAPSSSPVDQWMKRLQEAHRLVDEVAGQAKRVAERESVAPSLPHEMQRQNTEIRHGHGFPTTGGTALVALRTVAFESGDGASKRTTAREAPAVVILTAQRSTGAQLVVWNGVVTSFTEAGKRRMSVGARNSSRTWKRRTSARSAPDAATNANDDSHYGRLPVRHDK</sequence>
<comment type="caution">
    <text evidence="2">The sequence shown here is derived from an EMBL/GenBank/DDBJ whole genome shotgun (WGS) entry which is preliminary data.</text>
</comment>
<evidence type="ECO:0000313" key="2">
    <source>
        <dbReference type="EMBL" id="CAD6231897.1"/>
    </source>
</evidence>
<evidence type="ECO:0000313" key="3">
    <source>
        <dbReference type="Proteomes" id="UP000604825"/>
    </source>
</evidence>
<proteinExistence type="predicted"/>
<gene>
    <name evidence="2" type="ORF">NCGR_LOCUS21754</name>
</gene>
<dbReference type="Proteomes" id="UP000604825">
    <property type="component" value="Unassembled WGS sequence"/>
</dbReference>
<dbReference type="EMBL" id="CAJGYO010000005">
    <property type="protein sequence ID" value="CAD6231897.1"/>
    <property type="molecule type" value="Genomic_DNA"/>
</dbReference>
<organism evidence="2 3">
    <name type="scientific">Miscanthus lutarioriparius</name>
    <dbReference type="NCBI Taxonomy" id="422564"/>
    <lineage>
        <taxon>Eukaryota</taxon>
        <taxon>Viridiplantae</taxon>
        <taxon>Streptophyta</taxon>
        <taxon>Embryophyta</taxon>
        <taxon>Tracheophyta</taxon>
        <taxon>Spermatophyta</taxon>
        <taxon>Magnoliopsida</taxon>
        <taxon>Liliopsida</taxon>
        <taxon>Poales</taxon>
        <taxon>Poaceae</taxon>
        <taxon>PACMAD clade</taxon>
        <taxon>Panicoideae</taxon>
        <taxon>Andropogonodae</taxon>
        <taxon>Andropogoneae</taxon>
        <taxon>Saccharinae</taxon>
        <taxon>Miscanthus</taxon>
    </lineage>
</organism>
<protein>
    <submittedName>
        <fullName evidence="2">Uncharacterized protein</fullName>
    </submittedName>
</protein>
<keyword evidence="3" id="KW-1185">Reference proteome</keyword>
<dbReference type="AlphaFoldDB" id="A0A811NYF8"/>
<evidence type="ECO:0000256" key="1">
    <source>
        <dbReference type="SAM" id="MobiDB-lite"/>
    </source>
</evidence>
<name>A0A811NYF8_9POAL</name>
<accession>A0A811NYF8</accession>
<feature type="region of interest" description="Disordered" evidence="1">
    <location>
        <begin position="127"/>
        <end position="171"/>
    </location>
</feature>
<reference evidence="2" key="1">
    <citation type="submission" date="2020-10" db="EMBL/GenBank/DDBJ databases">
        <authorList>
            <person name="Han B."/>
            <person name="Lu T."/>
            <person name="Zhao Q."/>
            <person name="Huang X."/>
            <person name="Zhao Y."/>
        </authorList>
    </citation>
    <scope>NUCLEOTIDE SEQUENCE</scope>
</reference>
<feature type="compositionally biased region" description="Basic and acidic residues" evidence="1">
    <location>
        <begin position="158"/>
        <end position="171"/>
    </location>
</feature>